<feature type="compositionally biased region" description="Pro residues" evidence="1">
    <location>
        <begin position="67"/>
        <end position="82"/>
    </location>
</feature>
<keyword evidence="3" id="KW-1185">Reference proteome</keyword>
<gene>
    <name evidence="2" type="ORF">CUMW_192410</name>
</gene>
<comment type="caution">
    <text evidence="2">The sequence shown here is derived from an EMBL/GenBank/DDBJ whole genome shotgun (WGS) entry which is preliminary data.</text>
</comment>
<sequence>MNQTSEVPFSWENKPGVSKAITRQRQHSYDGDGDKHRLFSKLPPPPCPEGSSGRFSTNKVLHDIQIPLPPCAFQPPPPPRPPSRSSSRKGLMMMNMMKHHDQDPFLVAFKECTKTSSSRKSTKLLPKNSYKGMFNFSCKRSCSVRHDNLVRVSQLPVKKDEEICEEK</sequence>
<feature type="region of interest" description="Disordered" evidence="1">
    <location>
        <begin position="1"/>
        <end position="90"/>
    </location>
</feature>
<dbReference type="EMBL" id="BDQV01000204">
    <property type="protein sequence ID" value="GAY59157.1"/>
    <property type="molecule type" value="Genomic_DNA"/>
</dbReference>
<name>A0A2H5Q3E4_CITUN</name>
<dbReference type="PANTHER" id="PTHR33696:SF3">
    <property type="entry name" value="FLZ-TYPE DOMAIN-CONTAINING PROTEIN"/>
    <property type="match status" value="1"/>
</dbReference>
<dbReference type="PANTHER" id="PTHR33696">
    <property type="entry name" value="T22J18.15-RELATED"/>
    <property type="match status" value="1"/>
</dbReference>
<reference evidence="2 3" key="1">
    <citation type="journal article" date="2017" name="Front. Genet.">
        <title>Draft sequencing of the heterozygous diploid genome of Satsuma (Citrus unshiu Marc.) using a hybrid assembly approach.</title>
        <authorList>
            <person name="Shimizu T."/>
            <person name="Tanizawa Y."/>
            <person name="Mochizuki T."/>
            <person name="Nagasaki H."/>
            <person name="Yoshioka T."/>
            <person name="Toyoda A."/>
            <person name="Fujiyama A."/>
            <person name="Kaminuma E."/>
            <person name="Nakamura Y."/>
        </authorList>
    </citation>
    <scope>NUCLEOTIDE SEQUENCE [LARGE SCALE GENOMIC DNA]</scope>
    <source>
        <strain evidence="3">cv. Miyagawa wase</strain>
    </source>
</reference>
<dbReference type="AlphaFoldDB" id="A0A2H5Q3E4"/>
<proteinExistence type="predicted"/>
<evidence type="ECO:0000256" key="1">
    <source>
        <dbReference type="SAM" id="MobiDB-lite"/>
    </source>
</evidence>
<dbReference type="Proteomes" id="UP000236630">
    <property type="component" value="Unassembled WGS sequence"/>
</dbReference>
<feature type="compositionally biased region" description="Basic and acidic residues" evidence="1">
    <location>
        <begin position="27"/>
        <end position="37"/>
    </location>
</feature>
<evidence type="ECO:0000313" key="2">
    <source>
        <dbReference type="EMBL" id="GAY59157.1"/>
    </source>
</evidence>
<accession>A0A2H5Q3E4</accession>
<protein>
    <submittedName>
        <fullName evidence="2">Uncharacterized protein</fullName>
    </submittedName>
</protein>
<organism evidence="2 3">
    <name type="scientific">Citrus unshiu</name>
    <name type="common">Satsuma mandarin</name>
    <name type="synonym">Citrus nobilis var. unshiu</name>
    <dbReference type="NCBI Taxonomy" id="55188"/>
    <lineage>
        <taxon>Eukaryota</taxon>
        <taxon>Viridiplantae</taxon>
        <taxon>Streptophyta</taxon>
        <taxon>Embryophyta</taxon>
        <taxon>Tracheophyta</taxon>
        <taxon>Spermatophyta</taxon>
        <taxon>Magnoliopsida</taxon>
        <taxon>eudicotyledons</taxon>
        <taxon>Gunneridae</taxon>
        <taxon>Pentapetalae</taxon>
        <taxon>rosids</taxon>
        <taxon>malvids</taxon>
        <taxon>Sapindales</taxon>
        <taxon>Rutaceae</taxon>
        <taxon>Aurantioideae</taxon>
        <taxon>Citrus</taxon>
    </lineage>
</organism>
<evidence type="ECO:0000313" key="3">
    <source>
        <dbReference type="Proteomes" id="UP000236630"/>
    </source>
</evidence>